<feature type="region of interest" description="Disordered" evidence="2">
    <location>
        <begin position="51"/>
        <end position="73"/>
    </location>
</feature>
<dbReference type="Proteomes" id="UP000034050">
    <property type="component" value="Unassembled WGS sequence"/>
</dbReference>
<accession>A0A0G1CNS7</accession>
<name>A0A0G1CNS7_9BACT</name>
<dbReference type="InterPro" id="IPR043719">
    <property type="entry name" value="DUF5660"/>
</dbReference>
<keyword evidence="1" id="KW-0175">Coiled coil</keyword>
<feature type="domain" description="DUF5660" evidence="3">
    <location>
        <begin position="104"/>
        <end position="209"/>
    </location>
</feature>
<protein>
    <recommendedName>
        <fullName evidence="3">DUF5660 domain-containing protein</fullName>
    </recommendedName>
</protein>
<dbReference type="EMBL" id="LCFD01000004">
    <property type="protein sequence ID" value="KKS87127.1"/>
    <property type="molecule type" value="Genomic_DNA"/>
</dbReference>
<proteinExistence type="predicted"/>
<organism evidence="4 5">
    <name type="scientific">Candidatus Gottesmanbacteria bacterium GW2011_GWB1_43_11</name>
    <dbReference type="NCBI Taxonomy" id="1618446"/>
    <lineage>
        <taxon>Bacteria</taxon>
        <taxon>Candidatus Gottesmaniibacteriota</taxon>
    </lineage>
</organism>
<sequence length="209" mass="23638">MADPTKKTPPKAVNTDNLIEQLRDVGRGVAKTVKQDLVSGIATDALSSLFGTPKSGDLEPNQPLNLGETPPPPMPEMPFPYRMRQVEQPRPMFNMEAMNRLRAQEAQVAQKIDEIRLELKALIATLKQVDSEIVKAVDEQLIDPGLYHLNFLDRIKTILKLLRQNLNDSSSWLSVMRSRKKQRTYWSLYKKKGTEFGLNPDRVVSTQVG</sequence>
<evidence type="ECO:0000259" key="3">
    <source>
        <dbReference type="Pfam" id="PF18904"/>
    </source>
</evidence>
<evidence type="ECO:0000256" key="2">
    <source>
        <dbReference type="SAM" id="MobiDB-lite"/>
    </source>
</evidence>
<dbReference type="AlphaFoldDB" id="A0A0G1CNS7"/>
<evidence type="ECO:0000313" key="5">
    <source>
        <dbReference type="Proteomes" id="UP000034050"/>
    </source>
</evidence>
<comment type="caution">
    <text evidence="4">The sequence shown here is derived from an EMBL/GenBank/DDBJ whole genome shotgun (WGS) entry which is preliminary data.</text>
</comment>
<gene>
    <name evidence="4" type="ORF">UV61_C0004G0053</name>
</gene>
<evidence type="ECO:0000313" key="4">
    <source>
        <dbReference type="EMBL" id="KKS87127.1"/>
    </source>
</evidence>
<feature type="coiled-coil region" evidence="1">
    <location>
        <begin position="94"/>
        <end position="132"/>
    </location>
</feature>
<evidence type="ECO:0000256" key="1">
    <source>
        <dbReference type="SAM" id="Coils"/>
    </source>
</evidence>
<dbReference type="Pfam" id="PF18904">
    <property type="entry name" value="DUF5660"/>
    <property type="match status" value="1"/>
</dbReference>
<reference evidence="4 5" key="1">
    <citation type="journal article" date="2015" name="Nature">
        <title>rRNA introns, odd ribosomes, and small enigmatic genomes across a large radiation of phyla.</title>
        <authorList>
            <person name="Brown C.T."/>
            <person name="Hug L.A."/>
            <person name="Thomas B.C."/>
            <person name="Sharon I."/>
            <person name="Castelle C.J."/>
            <person name="Singh A."/>
            <person name="Wilkins M.J."/>
            <person name="Williams K.H."/>
            <person name="Banfield J.F."/>
        </authorList>
    </citation>
    <scope>NUCLEOTIDE SEQUENCE [LARGE SCALE GENOMIC DNA]</scope>
</reference>